<proteinExistence type="predicted"/>
<protein>
    <submittedName>
        <fullName evidence="1">Uncharacterized protein</fullName>
    </submittedName>
</protein>
<organism evidence="1 2">
    <name type="scientific">Coprinellus micaceus</name>
    <name type="common">Glistening ink-cap mushroom</name>
    <name type="synonym">Coprinus micaceus</name>
    <dbReference type="NCBI Taxonomy" id="71717"/>
    <lineage>
        <taxon>Eukaryota</taxon>
        <taxon>Fungi</taxon>
        <taxon>Dikarya</taxon>
        <taxon>Basidiomycota</taxon>
        <taxon>Agaricomycotina</taxon>
        <taxon>Agaricomycetes</taxon>
        <taxon>Agaricomycetidae</taxon>
        <taxon>Agaricales</taxon>
        <taxon>Agaricineae</taxon>
        <taxon>Psathyrellaceae</taxon>
        <taxon>Coprinellus</taxon>
    </lineage>
</organism>
<evidence type="ECO:0000313" key="1">
    <source>
        <dbReference type="EMBL" id="TEB27986.1"/>
    </source>
</evidence>
<dbReference type="EMBL" id="QPFP01000036">
    <property type="protein sequence ID" value="TEB27986.1"/>
    <property type="molecule type" value="Genomic_DNA"/>
</dbReference>
<comment type="caution">
    <text evidence="1">The sequence shown here is derived from an EMBL/GenBank/DDBJ whole genome shotgun (WGS) entry which is preliminary data.</text>
</comment>
<sequence length="103" mass="10626">MPAPRLGRTIGKTHSSISLVTSASSLRLPLSLFLLATSSSRSTSARGLTKSSWAVVAVGHGIEGLPRDRAREVVSSSSRSAYLGPGLCLERLSDGCESDAVGA</sequence>
<reference evidence="1 2" key="1">
    <citation type="journal article" date="2019" name="Nat. Ecol. Evol.">
        <title>Megaphylogeny resolves global patterns of mushroom evolution.</title>
        <authorList>
            <person name="Varga T."/>
            <person name="Krizsan K."/>
            <person name="Foldi C."/>
            <person name="Dima B."/>
            <person name="Sanchez-Garcia M."/>
            <person name="Sanchez-Ramirez S."/>
            <person name="Szollosi G.J."/>
            <person name="Szarkandi J.G."/>
            <person name="Papp V."/>
            <person name="Albert L."/>
            <person name="Andreopoulos W."/>
            <person name="Angelini C."/>
            <person name="Antonin V."/>
            <person name="Barry K.W."/>
            <person name="Bougher N.L."/>
            <person name="Buchanan P."/>
            <person name="Buyck B."/>
            <person name="Bense V."/>
            <person name="Catcheside P."/>
            <person name="Chovatia M."/>
            <person name="Cooper J."/>
            <person name="Damon W."/>
            <person name="Desjardin D."/>
            <person name="Finy P."/>
            <person name="Geml J."/>
            <person name="Haridas S."/>
            <person name="Hughes K."/>
            <person name="Justo A."/>
            <person name="Karasinski D."/>
            <person name="Kautmanova I."/>
            <person name="Kiss B."/>
            <person name="Kocsube S."/>
            <person name="Kotiranta H."/>
            <person name="LaButti K.M."/>
            <person name="Lechner B.E."/>
            <person name="Liimatainen K."/>
            <person name="Lipzen A."/>
            <person name="Lukacs Z."/>
            <person name="Mihaltcheva S."/>
            <person name="Morgado L.N."/>
            <person name="Niskanen T."/>
            <person name="Noordeloos M.E."/>
            <person name="Ohm R.A."/>
            <person name="Ortiz-Santana B."/>
            <person name="Ovrebo C."/>
            <person name="Racz N."/>
            <person name="Riley R."/>
            <person name="Savchenko A."/>
            <person name="Shiryaev A."/>
            <person name="Soop K."/>
            <person name="Spirin V."/>
            <person name="Szebenyi C."/>
            <person name="Tomsovsky M."/>
            <person name="Tulloss R.E."/>
            <person name="Uehling J."/>
            <person name="Grigoriev I.V."/>
            <person name="Vagvolgyi C."/>
            <person name="Papp T."/>
            <person name="Martin F.M."/>
            <person name="Miettinen O."/>
            <person name="Hibbett D.S."/>
            <person name="Nagy L.G."/>
        </authorList>
    </citation>
    <scope>NUCLEOTIDE SEQUENCE [LARGE SCALE GENOMIC DNA]</scope>
    <source>
        <strain evidence="1 2">FP101781</strain>
    </source>
</reference>
<name>A0A4Y7T1E1_COPMI</name>
<keyword evidence="2" id="KW-1185">Reference proteome</keyword>
<gene>
    <name evidence="1" type="ORF">FA13DRAFT_846071</name>
</gene>
<dbReference type="Proteomes" id="UP000298030">
    <property type="component" value="Unassembled WGS sequence"/>
</dbReference>
<evidence type="ECO:0000313" key="2">
    <source>
        <dbReference type="Proteomes" id="UP000298030"/>
    </source>
</evidence>
<accession>A0A4Y7T1E1</accession>
<dbReference type="AlphaFoldDB" id="A0A4Y7T1E1"/>